<dbReference type="GO" id="GO:0051707">
    <property type="term" value="P:response to other organism"/>
    <property type="evidence" value="ECO:0007669"/>
    <property type="project" value="UniProtKB-ARBA"/>
</dbReference>
<evidence type="ECO:0000313" key="6">
    <source>
        <dbReference type="EMBL" id="CAI9270837.1"/>
    </source>
</evidence>
<dbReference type="Gene3D" id="1.10.8.430">
    <property type="entry name" value="Helical domain of apoptotic protease-activating factors"/>
    <property type="match status" value="1"/>
</dbReference>
<dbReference type="Gene3D" id="3.40.50.300">
    <property type="entry name" value="P-loop containing nucleotide triphosphate hydrolases"/>
    <property type="match status" value="1"/>
</dbReference>
<dbReference type="Pfam" id="PF23282">
    <property type="entry name" value="WHD_ROQ1"/>
    <property type="match status" value="1"/>
</dbReference>
<feature type="domain" description="TIR" evidence="5">
    <location>
        <begin position="10"/>
        <end position="176"/>
    </location>
</feature>
<dbReference type="Proteomes" id="UP001177003">
    <property type="component" value="Chromosome 2"/>
</dbReference>
<dbReference type="EMBL" id="OX465078">
    <property type="protein sequence ID" value="CAI9270837.1"/>
    <property type="molecule type" value="Genomic_DNA"/>
</dbReference>
<gene>
    <name evidence="6" type="ORF">LSALG_LOCUS11129</name>
</gene>
<dbReference type="Gene3D" id="3.40.50.10140">
    <property type="entry name" value="Toll/interleukin-1 receptor homology (TIR) domain"/>
    <property type="match status" value="1"/>
</dbReference>
<dbReference type="FunFam" id="3.40.50.10140:FF:000007">
    <property type="entry name" value="Disease resistance protein (TIR-NBS-LRR class)"/>
    <property type="match status" value="1"/>
</dbReference>
<dbReference type="InterPro" id="IPR000157">
    <property type="entry name" value="TIR_dom"/>
</dbReference>
<evidence type="ECO:0000259" key="5">
    <source>
        <dbReference type="PROSITE" id="PS50104"/>
    </source>
</evidence>
<evidence type="ECO:0000256" key="2">
    <source>
        <dbReference type="ARBA" id="ARBA00022737"/>
    </source>
</evidence>
<dbReference type="AlphaFoldDB" id="A0AA35VY46"/>
<dbReference type="Pfam" id="PF01582">
    <property type="entry name" value="TIR"/>
    <property type="match status" value="1"/>
</dbReference>
<keyword evidence="4" id="KW-0520">NAD</keyword>
<reference evidence="6" key="1">
    <citation type="submission" date="2023-04" db="EMBL/GenBank/DDBJ databases">
        <authorList>
            <person name="Vijverberg K."/>
            <person name="Xiong W."/>
            <person name="Schranz E."/>
        </authorList>
    </citation>
    <scope>NUCLEOTIDE SEQUENCE</scope>
</reference>
<dbReference type="SUPFAM" id="SSF52058">
    <property type="entry name" value="L domain-like"/>
    <property type="match status" value="2"/>
</dbReference>
<proteinExistence type="predicted"/>
<dbReference type="SMART" id="SM00255">
    <property type="entry name" value="TIR"/>
    <property type="match status" value="1"/>
</dbReference>
<protein>
    <recommendedName>
        <fullName evidence="5">TIR domain-containing protein</fullName>
    </recommendedName>
</protein>
<dbReference type="Pfam" id="PF23598">
    <property type="entry name" value="LRR_14"/>
    <property type="match status" value="1"/>
</dbReference>
<dbReference type="SUPFAM" id="SSF52200">
    <property type="entry name" value="Toll/Interleukin receptor TIR domain"/>
    <property type="match status" value="1"/>
</dbReference>
<dbReference type="Pfam" id="PF00931">
    <property type="entry name" value="NB-ARC"/>
    <property type="match status" value="1"/>
</dbReference>
<evidence type="ECO:0000256" key="3">
    <source>
        <dbReference type="ARBA" id="ARBA00022821"/>
    </source>
</evidence>
<dbReference type="InterPro" id="IPR058192">
    <property type="entry name" value="WHD_ROQ1-like"/>
</dbReference>
<dbReference type="SUPFAM" id="SSF52540">
    <property type="entry name" value="P-loop containing nucleoside triphosphate hydrolases"/>
    <property type="match status" value="1"/>
</dbReference>
<dbReference type="PRINTS" id="PR00364">
    <property type="entry name" value="DISEASERSIST"/>
</dbReference>
<dbReference type="InterPro" id="IPR027417">
    <property type="entry name" value="P-loop_NTPase"/>
</dbReference>
<accession>A0AA35VY46</accession>
<dbReference type="InterPro" id="IPR055414">
    <property type="entry name" value="LRR_R13L4/SHOC2-like"/>
</dbReference>
<evidence type="ECO:0000256" key="4">
    <source>
        <dbReference type="ARBA" id="ARBA00023027"/>
    </source>
</evidence>
<keyword evidence="1" id="KW-0433">Leucine-rich repeat</keyword>
<dbReference type="PROSITE" id="PS50104">
    <property type="entry name" value="TIR"/>
    <property type="match status" value="1"/>
</dbReference>
<name>A0AA35VY46_LACSI</name>
<dbReference type="InterPro" id="IPR003591">
    <property type="entry name" value="Leu-rich_rpt_typical-subtyp"/>
</dbReference>
<dbReference type="GO" id="GO:0043531">
    <property type="term" value="F:ADP binding"/>
    <property type="evidence" value="ECO:0007669"/>
    <property type="project" value="InterPro"/>
</dbReference>
<dbReference type="InterPro" id="IPR002182">
    <property type="entry name" value="NB-ARC"/>
</dbReference>
<dbReference type="PANTHER" id="PTHR11017:SF544">
    <property type="entry name" value="ADP-RIBOSYL CYCLASE_CYCLIC ADP-RIBOSE HYDROLASE"/>
    <property type="match status" value="1"/>
</dbReference>
<evidence type="ECO:0000313" key="7">
    <source>
        <dbReference type="Proteomes" id="UP001177003"/>
    </source>
</evidence>
<keyword evidence="7" id="KW-1185">Reference proteome</keyword>
<keyword evidence="2" id="KW-0677">Repeat</keyword>
<dbReference type="GO" id="GO:0007165">
    <property type="term" value="P:signal transduction"/>
    <property type="evidence" value="ECO:0007669"/>
    <property type="project" value="InterPro"/>
</dbReference>
<dbReference type="InterPro" id="IPR032675">
    <property type="entry name" value="LRR_dom_sf"/>
</dbReference>
<dbReference type="PANTHER" id="PTHR11017">
    <property type="entry name" value="LEUCINE-RICH REPEAT-CONTAINING PROTEIN"/>
    <property type="match status" value="1"/>
</dbReference>
<dbReference type="InterPro" id="IPR035897">
    <property type="entry name" value="Toll_tir_struct_dom_sf"/>
</dbReference>
<sequence length="1223" mass="139844">MASSSIYKNFKYDVFLSFCGDDVRKTFVDHLYHALKQKNIHTYKDDEEINQGNWISDELMGSIEDSKLYIIVFSTNYASSSWCLDELVKIMNCHKTKDHTAYPVFYDVEPKEVRRQSGVVGEAFSKHENKNEETTEKWRKAMTDAANLAGWVLKNTDDGHEAKFIQKIVEGLSLELQSLHFGIDEKLVGMVTRMNDVLSALGTGCDDVRMIGIKGMGGGGKTSLARAVFDQISFQFEGASFVENVREISKDYLSGLKSLQKQILCDVLNEQGITVSSVYDGNNKMKRRICGKKVLLVLDDVDHVEQLEALAGETNWFKQGSRIIITTRDEQVLVAHGVKSIHNIKLLLDKEAICLFCRYAFGRVIPNLGYEELSQQVVHYAAGLPLTIKVLGSFLCGKSELEWIDALERLKTIPLKETLKKLELSYMDLEDDYKEIFLDVACILKGSPKDTAIRMLESCGFHARNGLRVLEQKSLITNHNGYLSMHDHIEEMGKNIIRRSHPDKPHKHSRLWIDNEIEHILANDLGTKSTRYIRFHMSKLSPEIMMKSLRKMKELRFLHVLWGFIDASTESDCSCPNFKFPNTLQYLHWHAYPFRSLPETFQANNLVALLMSNSKIVQLWEGGETKVLHKLRFLDLSYSKLRTLDLGLTPNIETVRLEGCADLVEVHFLAECLKLITVHLGFSMVRTLHLGSTPNLELLDLQGCPNLVELQMPRRSPNLRYLRLTDSMIKNLDIGLTPNLEELDLQNCNYLEELHMVGGCLEKLVYFDMSDCLRFNHFQFCIEDETLEVAPLAELKLIAEPLDGCSLHPNNNFPKFRFRCLYKENRPLLTTNIVKLISIGPCDCTNLDTLSRSICGLQLLRKLILEGGIQEVPKDLDKLEYLEKLEFSYTNIKHLPDNICMLKHLKYLHLRDCSLLEKLPKDLGELECLKELTLSSAKIKDLPDSICMLKHLESLKLVDCSLLEKLPKNLGQLECLKELTLSSAKIKDLPDSICKLKHLESLKLVDCWLLEKLPKDLGELECLNELTLSSAKINDLPDSICMLKHLESFKLKHCSTLEKLPKDLGELDCLKHLNLYSAKIKDLPDSICMLKHLVSLGLEKCLFLEKLPKDLGRLECLEKLDLRYCKLLQRIPDSICNMKRLKRLHLRYCVQLEKLPDELGRLESLRYLDLRSTCICHLPQSIFLLEVCITGEGAPLELYGPYCYIHVSNDDFERLGRPGKSQV</sequence>
<dbReference type="Gene3D" id="3.80.10.10">
    <property type="entry name" value="Ribonuclease Inhibitor"/>
    <property type="match status" value="3"/>
</dbReference>
<dbReference type="InterPro" id="IPR042197">
    <property type="entry name" value="Apaf_helical"/>
</dbReference>
<dbReference type="SMART" id="SM00369">
    <property type="entry name" value="LRR_TYP"/>
    <property type="match status" value="8"/>
</dbReference>
<dbReference type="InterPro" id="IPR044974">
    <property type="entry name" value="Disease_R_plants"/>
</dbReference>
<organism evidence="6 7">
    <name type="scientific">Lactuca saligna</name>
    <name type="common">Willowleaf lettuce</name>
    <dbReference type="NCBI Taxonomy" id="75948"/>
    <lineage>
        <taxon>Eukaryota</taxon>
        <taxon>Viridiplantae</taxon>
        <taxon>Streptophyta</taxon>
        <taxon>Embryophyta</taxon>
        <taxon>Tracheophyta</taxon>
        <taxon>Spermatophyta</taxon>
        <taxon>Magnoliopsida</taxon>
        <taxon>eudicotyledons</taxon>
        <taxon>Gunneridae</taxon>
        <taxon>Pentapetalae</taxon>
        <taxon>asterids</taxon>
        <taxon>campanulids</taxon>
        <taxon>Asterales</taxon>
        <taxon>Asteraceae</taxon>
        <taxon>Cichorioideae</taxon>
        <taxon>Cichorieae</taxon>
        <taxon>Lactucinae</taxon>
        <taxon>Lactuca</taxon>
    </lineage>
</organism>
<evidence type="ECO:0000256" key="1">
    <source>
        <dbReference type="ARBA" id="ARBA00022614"/>
    </source>
</evidence>
<dbReference type="InterPro" id="IPR001611">
    <property type="entry name" value="Leu-rich_rpt"/>
</dbReference>
<dbReference type="Pfam" id="PF00560">
    <property type="entry name" value="LRR_1"/>
    <property type="match status" value="1"/>
</dbReference>
<dbReference type="GO" id="GO:0006952">
    <property type="term" value="P:defense response"/>
    <property type="evidence" value="ECO:0007669"/>
    <property type="project" value="UniProtKB-KW"/>
</dbReference>
<keyword evidence="3" id="KW-0611">Plant defense</keyword>